<dbReference type="InterPro" id="IPR053262">
    <property type="entry name" value="ArsA_ATPase-like"/>
</dbReference>
<dbReference type="Pfam" id="PF17886">
    <property type="entry name" value="ArsA_HSP20"/>
    <property type="match status" value="1"/>
</dbReference>
<dbReference type="AlphaFoldDB" id="A0A8K0ISB3"/>
<evidence type="ECO:0000313" key="5">
    <source>
        <dbReference type="Proteomes" id="UP000797356"/>
    </source>
</evidence>
<accession>A0A8K0ISB3</accession>
<keyword evidence="5" id="KW-1185">Reference proteome</keyword>
<reference evidence="4" key="1">
    <citation type="journal article" date="2017" name="Gigascience">
        <title>The genome draft of coconut (Cocos nucifera).</title>
        <authorList>
            <person name="Xiao Y."/>
            <person name="Xu P."/>
            <person name="Fan H."/>
            <person name="Baudouin L."/>
            <person name="Xia W."/>
            <person name="Bocs S."/>
            <person name="Xu J."/>
            <person name="Li Q."/>
            <person name="Guo A."/>
            <person name="Zhou L."/>
            <person name="Li J."/>
            <person name="Wu Y."/>
            <person name="Ma Z."/>
            <person name="Armero A."/>
            <person name="Issali A.E."/>
            <person name="Liu N."/>
            <person name="Peng M."/>
            <person name="Yang Y."/>
        </authorList>
    </citation>
    <scope>NUCLEOTIDE SEQUENCE</scope>
    <source>
        <tissue evidence="4">Spear leaf of Hainan Tall coconut</tissue>
    </source>
</reference>
<evidence type="ECO:0000259" key="3">
    <source>
        <dbReference type="Pfam" id="PF17886"/>
    </source>
</evidence>
<feature type="domain" description="ArsA/GET3 Anion-transporting ATPase-like" evidence="2">
    <location>
        <begin position="123"/>
        <end position="272"/>
    </location>
</feature>
<name>A0A8K0ISB3_COCNU</name>
<proteinExistence type="inferred from homology"/>
<dbReference type="EMBL" id="CM017884">
    <property type="protein sequence ID" value="KAG1366322.1"/>
    <property type="molecule type" value="Genomic_DNA"/>
</dbReference>
<dbReference type="InterPro" id="IPR027417">
    <property type="entry name" value="P-loop_NTPase"/>
</dbReference>
<protein>
    <submittedName>
        <fullName evidence="4">Uncharacterized protein</fullName>
    </submittedName>
</protein>
<dbReference type="OrthoDB" id="1909609at2759"/>
<dbReference type="Gene3D" id="3.40.50.300">
    <property type="entry name" value="P-loop containing nucleotide triphosphate hydrolases"/>
    <property type="match status" value="1"/>
</dbReference>
<dbReference type="Proteomes" id="UP000797356">
    <property type="component" value="Chromosome 13"/>
</dbReference>
<sequence>MVISLCTTHKHLKMSKEKKNRGPAPLYREDRKLLSNLSNISSKAMEVAKMISWKKADEIDEEAVWKKSIIMGEKCRPLDFSGRILYDSDGNQLPELPPGTARGGDGQGMDHMLLEPLDRMKKADARLNLTQGVLEGVGEELGVLPGMDSFFSALTLQKLVNFLPSERSLARTEFDMIVYDGIGSEETLRLIGAAERVRWYLKYIRNMAEKTDIGRLTAPSFLKLAYESIRLTGGSSEGKSSTEIWNNIEQTLEKASSSFSDSSKFRCYLVMDSSRSASVRSALRYWGCAIQAGTQITGALGFAPQSSLGADIADKFSPLSFALVPYLSTDSSVDWDATINSLGKKTKDLLGATTESLRSSVSFDPSQKTVTLFMPGFDKSEIKLYQYRGGSELLVEAGDQRRIIQLPQGMKRCNVFLSSYRIQSLDIILFVTFCPE</sequence>
<dbReference type="Pfam" id="PF02374">
    <property type="entry name" value="ArsA_ATPase"/>
    <property type="match status" value="1"/>
</dbReference>
<evidence type="ECO:0000259" key="2">
    <source>
        <dbReference type="Pfam" id="PF02374"/>
    </source>
</evidence>
<reference evidence="4" key="2">
    <citation type="submission" date="2019-07" db="EMBL/GenBank/DDBJ databases">
        <authorList>
            <person name="Yang Y."/>
            <person name="Bocs S."/>
            <person name="Baudouin L."/>
        </authorList>
    </citation>
    <scope>NUCLEOTIDE SEQUENCE</scope>
    <source>
        <tissue evidence="4">Spear leaf of Hainan Tall coconut</tissue>
    </source>
</reference>
<feature type="domain" description="ArsA HSP20-like" evidence="3">
    <location>
        <begin position="368"/>
        <end position="425"/>
    </location>
</feature>
<dbReference type="InterPro" id="IPR025723">
    <property type="entry name" value="ArsA/GET3_ATPase-like"/>
</dbReference>
<dbReference type="PANTHER" id="PTHR43868:SF1">
    <property type="entry name" value="P-LOOP CONTAINING NUCLEOSIDE TRIPHOSPHATE HYDROLASES SUPERFAMILY PROTEIN"/>
    <property type="match status" value="1"/>
</dbReference>
<organism evidence="4 5">
    <name type="scientific">Cocos nucifera</name>
    <name type="common">Coconut palm</name>
    <dbReference type="NCBI Taxonomy" id="13894"/>
    <lineage>
        <taxon>Eukaryota</taxon>
        <taxon>Viridiplantae</taxon>
        <taxon>Streptophyta</taxon>
        <taxon>Embryophyta</taxon>
        <taxon>Tracheophyta</taxon>
        <taxon>Spermatophyta</taxon>
        <taxon>Magnoliopsida</taxon>
        <taxon>Liliopsida</taxon>
        <taxon>Arecaceae</taxon>
        <taxon>Arecoideae</taxon>
        <taxon>Cocoseae</taxon>
        <taxon>Attaleinae</taxon>
        <taxon>Cocos</taxon>
    </lineage>
</organism>
<dbReference type="Gene3D" id="2.60.40.790">
    <property type="match status" value="1"/>
</dbReference>
<comment type="similarity">
    <text evidence="1">Belongs to the arsA ATPase family.</text>
</comment>
<evidence type="ECO:0000256" key="1">
    <source>
        <dbReference type="ARBA" id="ARBA00011040"/>
    </source>
</evidence>
<dbReference type="InterPro" id="IPR040612">
    <property type="entry name" value="ArsA_HSP20-like"/>
</dbReference>
<dbReference type="PANTHER" id="PTHR43868">
    <property type="entry name" value="OS02G0711200 PROTEIN"/>
    <property type="match status" value="1"/>
</dbReference>
<evidence type="ECO:0000313" key="4">
    <source>
        <dbReference type="EMBL" id="KAG1366322.1"/>
    </source>
</evidence>
<comment type="caution">
    <text evidence="4">The sequence shown here is derived from an EMBL/GenBank/DDBJ whole genome shotgun (WGS) entry which is preliminary data.</text>
</comment>
<gene>
    <name evidence="4" type="ORF">COCNU_13G001120</name>
</gene>
<dbReference type="InterPro" id="IPR008978">
    <property type="entry name" value="HSP20-like_chaperone"/>
</dbReference>